<keyword evidence="4" id="KW-0732">Signal</keyword>
<keyword evidence="6" id="KW-1185">Reference proteome</keyword>
<dbReference type="STRING" id="947166.A0A1D1VN74"/>
<evidence type="ECO:0000313" key="6">
    <source>
        <dbReference type="Proteomes" id="UP000186922"/>
    </source>
</evidence>
<dbReference type="InterPro" id="IPR002172">
    <property type="entry name" value="LDrepeatLR_classA_rpt"/>
</dbReference>
<feature type="region of interest" description="Disordered" evidence="3">
    <location>
        <begin position="81"/>
        <end position="107"/>
    </location>
</feature>
<feature type="compositionally biased region" description="Basic and acidic residues" evidence="3">
    <location>
        <begin position="81"/>
        <end position="97"/>
    </location>
</feature>
<feature type="compositionally biased region" description="Low complexity" evidence="3">
    <location>
        <begin position="352"/>
        <end position="387"/>
    </location>
</feature>
<name>A0A1D1VN74_RAMVA</name>
<gene>
    <name evidence="5" type="primary">RvY_13532-1</name>
    <name evidence="5" type="synonym">RvY_13532.1</name>
    <name evidence="5" type="ORF">RvY_13532</name>
</gene>
<evidence type="ECO:0000256" key="3">
    <source>
        <dbReference type="SAM" id="MobiDB-lite"/>
    </source>
</evidence>
<comment type="caution">
    <text evidence="5">The sequence shown here is derived from an EMBL/GenBank/DDBJ whole genome shotgun (WGS) entry which is preliminary data.</text>
</comment>
<evidence type="ECO:0008006" key="7">
    <source>
        <dbReference type="Google" id="ProtNLM"/>
    </source>
</evidence>
<dbReference type="OrthoDB" id="10647476at2759"/>
<reference evidence="5 6" key="1">
    <citation type="journal article" date="2016" name="Nat. Commun.">
        <title>Extremotolerant tardigrade genome and improved radiotolerance of human cultured cells by tardigrade-unique protein.</title>
        <authorList>
            <person name="Hashimoto T."/>
            <person name="Horikawa D.D."/>
            <person name="Saito Y."/>
            <person name="Kuwahara H."/>
            <person name="Kozuka-Hata H."/>
            <person name="Shin-I T."/>
            <person name="Minakuchi Y."/>
            <person name="Ohishi K."/>
            <person name="Motoyama A."/>
            <person name="Aizu T."/>
            <person name="Enomoto A."/>
            <person name="Kondo K."/>
            <person name="Tanaka S."/>
            <person name="Hara Y."/>
            <person name="Koshikawa S."/>
            <person name="Sagara H."/>
            <person name="Miura T."/>
            <person name="Yokobori S."/>
            <person name="Miyagawa K."/>
            <person name="Suzuki Y."/>
            <person name="Kubo T."/>
            <person name="Oyama M."/>
            <person name="Kohara Y."/>
            <person name="Fujiyama A."/>
            <person name="Arakawa K."/>
            <person name="Katayama T."/>
            <person name="Toyoda A."/>
            <person name="Kunieda T."/>
        </authorList>
    </citation>
    <scope>NUCLEOTIDE SEQUENCE [LARGE SCALE GENOMIC DNA]</scope>
    <source>
        <strain evidence="5 6">YOKOZUNA-1</strain>
    </source>
</reference>
<evidence type="ECO:0000256" key="2">
    <source>
        <dbReference type="PROSITE-ProRule" id="PRU00124"/>
    </source>
</evidence>
<accession>A0A1D1VN74</accession>
<evidence type="ECO:0000313" key="5">
    <source>
        <dbReference type="EMBL" id="GAV03050.1"/>
    </source>
</evidence>
<dbReference type="Proteomes" id="UP000186922">
    <property type="component" value="Unassembled WGS sequence"/>
</dbReference>
<evidence type="ECO:0000256" key="4">
    <source>
        <dbReference type="SAM" id="SignalP"/>
    </source>
</evidence>
<evidence type="ECO:0000256" key="1">
    <source>
        <dbReference type="ARBA" id="ARBA00023157"/>
    </source>
</evidence>
<comment type="caution">
    <text evidence="2">Lacks conserved residue(s) required for the propagation of feature annotation.</text>
</comment>
<organism evidence="5 6">
    <name type="scientific">Ramazzottius varieornatus</name>
    <name type="common">Water bear</name>
    <name type="synonym">Tardigrade</name>
    <dbReference type="NCBI Taxonomy" id="947166"/>
    <lineage>
        <taxon>Eukaryota</taxon>
        <taxon>Metazoa</taxon>
        <taxon>Ecdysozoa</taxon>
        <taxon>Tardigrada</taxon>
        <taxon>Eutardigrada</taxon>
        <taxon>Parachela</taxon>
        <taxon>Hypsibioidea</taxon>
        <taxon>Ramazzottiidae</taxon>
        <taxon>Ramazzottius</taxon>
    </lineage>
</organism>
<protein>
    <recommendedName>
        <fullName evidence="7">EB domain-containing protein</fullName>
    </recommendedName>
</protein>
<feature type="signal peptide" evidence="4">
    <location>
        <begin position="1"/>
        <end position="22"/>
    </location>
</feature>
<feature type="region of interest" description="Disordered" evidence="3">
    <location>
        <begin position="348"/>
        <end position="387"/>
    </location>
</feature>
<proteinExistence type="predicted"/>
<feature type="chain" id="PRO_5008898616" description="EB domain-containing protein" evidence="4">
    <location>
        <begin position="23"/>
        <end position="627"/>
    </location>
</feature>
<sequence length="627" mass="66776">MVFPKVLFIMALSFYMYGRTEAQSEEATIPRPSSSIAPTTLQTATISPQGSSADAFFHGIDTTTIPSVGNRELALNRTAKLADDHSAAEQESVRTQDKSPPAEGKFDPARLLQLASKYGIARSAALPAGFTLTPPRPKWTTIKNKTFDHAQPVFFDSLVTSVSTTTTTAAPTSSTTETPTTPTPTTDPTTTEPTETSTVSLTATTPEETTVTSVGTTPSTTTTVTSSSQTTTMLITSTTTTVTPSTQNTTMPTLVTAATTKVTFPTERAFIFSDPDFVFVENVTLFPAPTTIAATATTTVEATTTEVTVTTDVVTDTPATTPLPVTEAALMTDTAVVPVRIVSKAGDELAKVPASESTSESTTPPAETPNTTLAETTTEAPVETTTSTSVTAAVFETTTKLMPDFSKFRPGMDCSESATCDAFIPNSYCKKMDGDFGICACFPSLTPVNTSDLTRPCGERTVCTENPCRGDTDASTCTPFPDRFFPDNFGRYTAQKSFECRCNEGSVGNAHSPVVAGLCCSAGRMMCKDMKNCYGVEDMCDGTPHCQDLTDELFTFCGKRERTLALAHSRTMEDSTDPLFMTSLQSVPHPRAVIQSRADEGLLVGSPFGIPGMIRVPFRSAAWGMTY</sequence>
<dbReference type="AlphaFoldDB" id="A0A1D1VN74"/>
<dbReference type="CDD" id="cd00112">
    <property type="entry name" value="LDLa"/>
    <property type="match status" value="1"/>
</dbReference>
<dbReference type="PROSITE" id="PS50068">
    <property type="entry name" value="LDLRA_2"/>
    <property type="match status" value="1"/>
</dbReference>
<keyword evidence="1" id="KW-1015">Disulfide bond</keyword>
<dbReference type="EMBL" id="BDGG01000009">
    <property type="protein sequence ID" value="GAV03050.1"/>
    <property type="molecule type" value="Genomic_DNA"/>
</dbReference>
<feature type="region of interest" description="Disordered" evidence="3">
    <location>
        <begin position="166"/>
        <end position="227"/>
    </location>
</feature>